<evidence type="ECO:0000256" key="7">
    <source>
        <dbReference type="ARBA" id="ARBA00023033"/>
    </source>
</evidence>
<keyword evidence="11" id="KW-1185">Reference proteome</keyword>
<keyword evidence="6 9" id="KW-0408">Iron</keyword>
<feature type="binding site" evidence="9">
    <location>
        <position position="62"/>
    </location>
    <ligand>
        <name>Fe cation</name>
        <dbReference type="ChEBI" id="CHEBI:24875"/>
        <label>1</label>
    </ligand>
</feature>
<comment type="cofactor">
    <cofactor evidence="9">
        <name>Fe cation</name>
        <dbReference type="ChEBI" id="CHEBI:24875"/>
    </cofactor>
    <text evidence="9">Binds 2 iron ions per subunit.</text>
</comment>
<dbReference type="HAMAP" id="MF_01658">
    <property type="entry name" value="COQ7"/>
    <property type="match status" value="1"/>
</dbReference>
<evidence type="ECO:0000256" key="5">
    <source>
        <dbReference type="ARBA" id="ARBA00023002"/>
    </source>
</evidence>
<organism evidence="10 11">
    <name type="scientific">Thermithiobacillus plumbiphilus</name>
    <dbReference type="NCBI Taxonomy" id="1729899"/>
    <lineage>
        <taxon>Bacteria</taxon>
        <taxon>Pseudomonadati</taxon>
        <taxon>Pseudomonadota</taxon>
        <taxon>Acidithiobacillia</taxon>
        <taxon>Acidithiobacillales</taxon>
        <taxon>Thermithiobacillaceae</taxon>
        <taxon>Thermithiobacillus</taxon>
    </lineage>
</organism>
<reference evidence="10 11" key="1">
    <citation type="submission" date="2024-04" db="EMBL/GenBank/DDBJ databases">
        <authorList>
            <person name="Abashina T."/>
            <person name="Shaikin A."/>
        </authorList>
    </citation>
    <scope>NUCLEOTIDE SEQUENCE [LARGE SCALE GENOMIC DNA]</scope>
    <source>
        <strain evidence="10 11">AAFK</strain>
    </source>
</reference>
<comment type="function">
    <text evidence="9">Catalyzes the hydroxylation of 2-nonaprenyl-3-methyl-6-methoxy-1,4-benzoquinol during ubiquinone biosynthesis.</text>
</comment>
<dbReference type="InterPro" id="IPR012347">
    <property type="entry name" value="Ferritin-like"/>
</dbReference>
<comment type="subcellular location">
    <subcellularLocation>
        <location evidence="9">Cell membrane</location>
        <topology evidence="9">Peripheral membrane protein</topology>
    </subcellularLocation>
</comment>
<dbReference type="InterPro" id="IPR047809">
    <property type="entry name" value="COQ7_proteobact"/>
</dbReference>
<keyword evidence="8 9" id="KW-0472">Membrane</keyword>
<dbReference type="Gene3D" id="1.20.1260.10">
    <property type="match status" value="1"/>
</dbReference>
<comment type="caution">
    <text evidence="10">The sequence shown here is derived from an EMBL/GenBank/DDBJ whole genome shotgun (WGS) entry which is preliminary data.</text>
</comment>
<evidence type="ECO:0000256" key="6">
    <source>
        <dbReference type="ARBA" id="ARBA00023004"/>
    </source>
</evidence>
<dbReference type="PANTHER" id="PTHR11237">
    <property type="entry name" value="COENZYME Q10 BIOSYNTHESIS PROTEIN 7"/>
    <property type="match status" value="1"/>
</dbReference>
<keyword evidence="3 9" id="KW-0831">Ubiquinone biosynthesis</keyword>
<name>A0ABU9D8T1_9PROT</name>
<feature type="binding site" evidence="9">
    <location>
        <position position="92"/>
    </location>
    <ligand>
        <name>Fe cation</name>
        <dbReference type="ChEBI" id="CHEBI:24875"/>
        <label>2</label>
    </ligand>
</feature>
<evidence type="ECO:0000256" key="3">
    <source>
        <dbReference type="ARBA" id="ARBA00022688"/>
    </source>
</evidence>
<evidence type="ECO:0000256" key="2">
    <source>
        <dbReference type="ARBA" id="ARBA00022475"/>
    </source>
</evidence>
<accession>A0ABU9D8T1</accession>
<dbReference type="SUPFAM" id="SSF47240">
    <property type="entry name" value="Ferritin-like"/>
    <property type="match status" value="1"/>
</dbReference>
<evidence type="ECO:0000256" key="9">
    <source>
        <dbReference type="HAMAP-Rule" id="MF_01658"/>
    </source>
</evidence>
<dbReference type="CDD" id="cd01042">
    <property type="entry name" value="DMQH"/>
    <property type="match status" value="1"/>
</dbReference>
<sequence>MQRHSSPLDRLVGQFDHALRTLHGVQRGTGKPSPAAALDDTLVEPSERVRAGRLMRVDHAGEVMAQALYQGQAFMSRETPLRAHLEQAAREEADHLHWCEERLREFRMRPSLLNPLWYMGGWLMGASAARLGRSTNLGLVAEVERQVEAHIEDHLQQLPADDIRSRAILNTMQEEEIQHGQNAMSLGGRKLPLPARLGMRLLSRLMTRGSLWV</sequence>
<comment type="similarity">
    <text evidence="9">Belongs to the COQ7 family.</text>
</comment>
<proteinExistence type="inferred from homology"/>
<dbReference type="PANTHER" id="PTHR11237:SF4">
    <property type="entry name" value="5-DEMETHOXYUBIQUINONE HYDROXYLASE, MITOCHONDRIAL"/>
    <property type="match status" value="1"/>
</dbReference>
<dbReference type="RefSeq" id="WP_341370873.1">
    <property type="nucleotide sequence ID" value="NZ_JBBPCO010000007.1"/>
</dbReference>
<dbReference type="Proteomes" id="UP001446205">
    <property type="component" value="Unassembled WGS sequence"/>
</dbReference>
<feature type="binding site" evidence="9">
    <location>
        <position position="176"/>
    </location>
    <ligand>
        <name>Fe cation</name>
        <dbReference type="ChEBI" id="CHEBI:24875"/>
        <label>2</label>
    </ligand>
</feature>
<feature type="binding site" evidence="9">
    <location>
        <position position="176"/>
    </location>
    <ligand>
        <name>Fe cation</name>
        <dbReference type="ChEBI" id="CHEBI:24875"/>
        <label>1</label>
    </ligand>
</feature>
<keyword evidence="5 9" id="KW-0560">Oxidoreductase</keyword>
<dbReference type="InterPro" id="IPR009078">
    <property type="entry name" value="Ferritin-like_SF"/>
</dbReference>
<comment type="pathway">
    <text evidence="1 9">Cofactor biosynthesis; ubiquinone biosynthesis.</text>
</comment>
<dbReference type="Pfam" id="PF03232">
    <property type="entry name" value="COQ7"/>
    <property type="match status" value="1"/>
</dbReference>
<dbReference type="EMBL" id="JBBPCO010000007">
    <property type="protein sequence ID" value="MEK8089816.1"/>
    <property type="molecule type" value="Genomic_DNA"/>
</dbReference>
<keyword evidence="4 9" id="KW-0479">Metal-binding</keyword>
<evidence type="ECO:0000256" key="1">
    <source>
        <dbReference type="ARBA" id="ARBA00004749"/>
    </source>
</evidence>
<keyword evidence="2 9" id="KW-1003">Cell membrane</keyword>
<protein>
    <recommendedName>
        <fullName evidence="9">3-demethoxyubiquinol 3-hydroxylase</fullName>
        <shortName evidence="9">DMQ hydroxylase</shortName>
        <ecNumber evidence="9">1.14.99.60</ecNumber>
    </recommendedName>
    <alternativeName>
        <fullName evidence="9">2-nonaprenyl-3-methyl-6-methoxy-1,4-benzoquinol hydroxylase</fullName>
    </alternativeName>
</protein>
<evidence type="ECO:0000256" key="4">
    <source>
        <dbReference type="ARBA" id="ARBA00022723"/>
    </source>
</evidence>
<feature type="binding site" evidence="9">
    <location>
        <position position="92"/>
    </location>
    <ligand>
        <name>Fe cation</name>
        <dbReference type="ChEBI" id="CHEBI:24875"/>
        <label>1</label>
    </ligand>
</feature>
<feature type="binding site" evidence="9">
    <location>
        <position position="95"/>
    </location>
    <ligand>
        <name>Fe cation</name>
        <dbReference type="ChEBI" id="CHEBI:24875"/>
        <label>1</label>
    </ligand>
</feature>
<keyword evidence="7 9" id="KW-0503">Monooxygenase</keyword>
<feature type="binding site" evidence="9">
    <location>
        <position position="144"/>
    </location>
    <ligand>
        <name>Fe cation</name>
        <dbReference type="ChEBI" id="CHEBI:24875"/>
        <label>2</label>
    </ligand>
</feature>
<evidence type="ECO:0000256" key="8">
    <source>
        <dbReference type="ARBA" id="ARBA00023136"/>
    </source>
</evidence>
<dbReference type="EC" id="1.14.99.60" evidence="9"/>
<gene>
    <name evidence="9 10" type="primary">coq7</name>
    <name evidence="10" type="ORF">WOB96_08535</name>
</gene>
<dbReference type="GO" id="GO:0004497">
    <property type="term" value="F:monooxygenase activity"/>
    <property type="evidence" value="ECO:0007669"/>
    <property type="project" value="UniProtKB-KW"/>
</dbReference>
<feature type="binding site" evidence="9">
    <location>
        <position position="179"/>
    </location>
    <ligand>
        <name>Fe cation</name>
        <dbReference type="ChEBI" id="CHEBI:24875"/>
        <label>2</label>
    </ligand>
</feature>
<comment type="catalytic activity">
    <reaction evidence="9">
        <text>a 5-methoxy-2-methyl-3-(all-trans-polyprenyl)benzene-1,4-diol + AH2 + O2 = a 3-demethylubiquinol + A + H2O</text>
        <dbReference type="Rhea" id="RHEA:50908"/>
        <dbReference type="Rhea" id="RHEA-COMP:10859"/>
        <dbReference type="Rhea" id="RHEA-COMP:10914"/>
        <dbReference type="ChEBI" id="CHEBI:13193"/>
        <dbReference type="ChEBI" id="CHEBI:15377"/>
        <dbReference type="ChEBI" id="CHEBI:15379"/>
        <dbReference type="ChEBI" id="CHEBI:17499"/>
        <dbReference type="ChEBI" id="CHEBI:84167"/>
        <dbReference type="ChEBI" id="CHEBI:84422"/>
        <dbReference type="EC" id="1.14.99.60"/>
    </reaction>
</comment>
<evidence type="ECO:0000313" key="10">
    <source>
        <dbReference type="EMBL" id="MEK8089816.1"/>
    </source>
</evidence>
<dbReference type="InterPro" id="IPR011566">
    <property type="entry name" value="Ubq_synth_Coq7"/>
</dbReference>
<dbReference type="NCBIfam" id="NF033656">
    <property type="entry name" value="DMQ_monoox_COQ7"/>
    <property type="match status" value="1"/>
</dbReference>
<evidence type="ECO:0000313" key="11">
    <source>
        <dbReference type="Proteomes" id="UP001446205"/>
    </source>
</evidence>